<dbReference type="GO" id="GO:0015254">
    <property type="term" value="F:glycerol channel activity"/>
    <property type="evidence" value="ECO:0007669"/>
    <property type="project" value="TreeGrafter"/>
</dbReference>
<dbReference type="PANTHER" id="PTHR43829">
    <property type="entry name" value="AQUAPORIN OR AQUAGLYCEROPORIN RELATED"/>
    <property type="match status" value="1"/>
</dbReference>
<dbReference type="Gene3D" id="1.20.1080.10">
    <property type="entry name" value="Glycerol uptake facilitator protein"/>
    <property type="match status" value="1"/>
</dbReference>
<organism evidence="9">
    <name type="scientific">Dicyema japonicum</name>
    <name type="common">Dicyemid mesozoan</name>
    <dbReference type="NCBI Taxonomy" id="399803"/>
    <lineage>
        <taxon>Eukaryota</taxon>
        <taxon>Metazoa</taxon>
        <taxon>Spiralia</taxon>
        <taxon>Lophotrochozoa</taxon>
        <taxon>Mesozoa</taxon>
        <taxon>Dicyemida</taxon>
        <taxon>Rhombozoa</taxon>
        <taxon>Dicyemidae</taxon>
        <taxon>Dicyema</taxon>
    </lineage>
</organism>
<evidence type="ECO:0000256" key="4">
    <source>
        <dbReference type="ARBA" id="ARBA00022692"/>
    </source>
</evidence>
<dbReference type="InterPro" id="IPR000425">
    <property type="entry name" value="MIP"/>
</dbReference>
<dbReference type="AlphaFoldDB" id="D7USG5"/>
<comment type="similarity">
    <text evidence="2 7">Belongs to the MIP/aquaporin (TC 1.A.8) family.</text>
</comment>
<keyword evidence="4 7" id="KW-0812">Transmembrane</keyword>
<evidence type="ECO:0000256" key="3">
    <source>
        <dbReference type="ARBA" id="ARBA00022448"/>
    </source>
</evidence>
<feature type="transmembrane region" description="Helical" evidence="8">
    <location>
        <begin position="99"/>
        <end position="118"/>
    </location>
</feature>
<name>D7USG5_DICJA</name>
<dbReference type="PRINTS" id="PR00783">
    <property type="entry name" value="MINTRINSICP"/>
</dbReference>
<dbReference type="SUPFAM" id="SSF81338">
    <property type="entry name" value="Aquaporin-like"/>
    <property type="match status" value="1"/>
</dbReference>
<evidence type="ECO:0000256" key="8">
    <source>
        <dbReference type="SAM" id="Phobius"/>
    </source>
</evidence>
<protein>
    <submittedName>
        <fullName evidence="9">Aquaglyceroporin</fullName>
    </submittedName>
</protein>
<dbReference type="EMBL" id="AB546232">
    <property type="protein sequence ID" value="BAJ09743.1"/>
    <property type="molecule type" value="mRNA"/>
</dbReference>
<gene>
    <name evidence="9" type="primary">AQP</name>
</gene>
<keyword evidence="5 8" id="KW-1133">Transmembrane helix</keyword>
<dbReference type="Pfam" id="PF00230">
    <property type="entry name" value="MIP"/>
    <property type="match status" value="1"/>
</dbReference>
<evidence type="ECO:0000256" key="5">
    <source>
        <dbReference type="ARBA" id="ARBA00022989"/>
    </source>
</evidence>
<evidence type="ECO:0000256" key="2">
    <source>
        <dbReference type="ARBA" id="ARBA00006175"/>
    </source>
</evidence>
<evidence type="ECO:0000256" key="7">
    <source>
        <dbReference type="RuleBase" id="RU000477"/>
    </source>
</evidence>
<dbReference type="InterPro" id="IPR050363">
    <property type="entry name" value="MIP/Aquaporin"/>
</dbReference>
<reference evidence="9" key="1">
    <citation type="submission" date="2010-02" db="EMBL/GenBank/DDBJ databases">
        <title>distinction of cell types in dicyemid mesozoans (phylum dicyemida) by expression patterns of 16 genes.</title>
        <authorList>
            <person name="Ogino K."/>
            <person name="Tsuneki K."/>
            <person name="Furuya H."/>
        </authorList>
    </citation>
    <scope>NUCLEOTIDE SEQUENCE</scope>
</reference>
<feature type="transmembrane region" description="Helical" evidence="8">
    <location>
        <begin position="51"/>
        <end position="70"/>
    </location>
</feature>
<evidence type="ECO:0000256" key="6">
    <source>
        <dbReference type="ARBA" id="ARBA00023136"/>
    </source>
</evidence>
<proteinExistence type="evidence at transcript level"/>
<keyword evidence="3 7" id="KW-0813">Transport</keyword>
<keyword evidence="6 8" id="KW-0472">Membrane</keyword>
<evidence type="ECO:0000313" key="9">
    <source>
        <dbReference type="EMBL" id="BAJ09743.1"/>
    </source>
</evidence>
<accession>D7USG5</accession>
<dbReference type="GO" id="GO:0015250">
    <property type="term" value="F:water channel activity"/>
    <property type="evidence" value="ECO:0007669"/>
    <property type="project" value="TreeGrafter"/>
</dbReference>
<sequence length="273" mass="30180">MQNSLNEWKSKWIQFMSKISPEYYSEYLGSVVFYFGAEGNFANFVNNHQSMGTLVFSIVCAVLFGLYVAMANGGGNLSSAITLPLCLAGRKPWRKFPGYVIAHFLGAITASLVTYWLYYDQFNVKKTNNVFIMQMMTTYPPTSGIRKSTMFMEQFLAAFGVVFGVLAITDSENPAEHPATHVISISLMVGALLGSLGASGVFILVPDLDLAGRIISLIYAKDAGWSVLGYEYFFIPQFSLYSGGLAATIIYKLFIEFLHPNNTQSNKVDACQL</sequence>
<evidence type="ECO:0000256" key="1">
    <source>
        <dbReference type="ARBA" id="ARBA00004141"/>
    </source>
</evidence>
<dbReference type="PANTHER" id="PTHR43829:SF9">
    <property type="entry name" value="AQUAPORIN-9"/>
    <property type="match status" value="1"/>
</dbReference>
<dbReference type="InterPro" id="IPR023271">
    <property type="entry name" value="Aquaporin-like"/>
</dbReference>
<comment type="subcellular location">
    <subcellularLocation>
        <location evidence="1">Membrane</location>
        <topology evidence="1">Multi-pass membrane protein</topology>
    </subcellularLocation>
</comment>
<feature type="transmembrane region" description="Helical" evidence="8">
    <location>
        <begin position="151"/>
        <end position="169"/>
    </location>
</feature>
<feature type="transmembrane region" description="Helical" evidence="8">
    <location>
        <begin position="181"/>
        <end position="205"/>
    </location>
</feature>
<dbReference type="GO" id="GO:0005886">
    <property type="term" value="C:plasma membrane"/>
    <property type="evidence" value="ECO:0007669"/>
    <property type="project" value="TreeGrafter"/>
</dbReference>